<sequence>MLLSPASTSASLPGFWNKLRKKEHRTPENHPAMALSRPRLLTLAYGEQETIRMLPNNFADLDALARDWIKPAPDAVVALRVPVEYASHHAARFITGPYIWIQSEDAYQISIMGVTGLRVEIVSDAPPVPDEPPPPPPPPVLEMPATFNLELVPGQHIAIDTTCTSDELDMSKGPDGNTVAGVFWGKLDIIHKGDDHSMEFTGTRLNEQEYPPEMMFDSRVVSKLTVASKPPTARCHLSVLSPQQTYCDITLSFAPLWTVGTTYPEAEPQEGNRVKWFVRLNPGGVLEHFNSETVVSELYYEALPDPSSLDPQSFIAPHNGFGMRSTDFVSHLLKVLETLGLSLHARTAFVTNNMSSFMTHKNIGYRLMSPAKLASAVDISISQDPCVWNRIFLMYRGLSEDELSAFEGGGAGVKEAARFDWRSMVGWTEAYKDTKQLRILETSLLEVT</sequence>
<keyword evidence="2" id="KW-1185">Reference proteome</keyword>
<dbReference type="OrthoDB" id="3335814at2759"/>
<organism evidence="1 2">
    <name type="scientific">Sistotremastrum niveocremeum HHB9708</name>
    <dbReference type="NCBI Taxonomy" id="1314777"/>
    <lineage>
        <taxon>Eukaryota</taxon>
        <taxon>Fungi</taxon>
        <taxon>Dikarya</taxon>
        <taxon>Basidiomycota</taxon>
        <taxon>Agaricomycotina</taxon>
        <taxon>Agaricomycetes</taxon>
        <taxon>Sistotremastrales</taxon>
        <taxon>Sistotremastraceae</taxon>
        <taxon>Sertulicium</taxon>
        <taxon>Sertulicium niveocremeum</taxon>
    </lineage>
</organism>
<name>A0A165ALI9_9AGAM</name>
<evidence type="ECO:0000313" key="1">
    <source>
        <dbReference type="EMBL" id="KZS99217.1"/>
    </source>
</evidence>
<dbReference type="Proteomes" id="UP000076722">
    <property type="component" value="Unassembled WGS sequence"/>
</dbReference>
<protein>
    <submittedName>
        <fullName evidence="1">Uncharacterized protein</fullName>
    </submittedName>
</protein>
<reference evidence="1 2" key="1">
    <citation type="journal article" date="2016" name="Mol. Biol. Evol.">
        <title>Comparative Genomics of Early-Diverging Mushroom-Forming Fungi Provides Insights into the Origins of Lignocellulose Decay Capabilities.</title>
        <authorList>
            <person name="Nagy L.G."/>
            <person name="Riley R."/>
            <person name="Tritt A."/>
            <person name="Adam C."/>
            <person name="Daum C."/>
            <person name="Floudas D."/>
            <person name="Sun H."/>
            <person name="Yadav J.S."/>
            <person name="Pangilinan J."/>
            <person name="Larsson K.H."/>
            <person name="Matsuura K."/>
            <person name="Barry K."/>
            <person name="Labutti K."/>
            <person name="Kuo R."/>
            <person name="Ohm R.A."/>
            <person name="Bhattacharya S.S."/>
            <person name="Shirouzu T."/>
            <person name="Yoshinaga Y."/>
            <person name="Martin F.M."/>
            <person name="Grigoriev I.V."/>
            <person name="Hibbett D.S."/>
        </authorList>
    </citation>
    <scope>NUCLEOTIDE SEQUENCE [LARGE SCALE GENOMIC DNA]</scope>
    <source>
        <strain evidence="1 2">HHB9708</strain>
    </source>
</reference>
<evidence type="ECO:0000313" key="2">
    <source>
        <dbReference type="Proteomes" id="UP000076722"/>
    </source>
</evidence>
<dbReference type="AlphaFoldDB" id="A0A165ALI9"/>
<dbReference type="EMBL" id="KV419394">
    <property type="protein sequence ID" value="KZS99217.1"/>
    <property type="molecule type" value="Genomic_DNA"/>
</dbReference>
<proteinExistence type="predicted"/>
<dbReference type="STRING" id="1314777.A0A165ALI9"/>
<accession>A0A165ALI9</accession>
<gene>
    <name evidence="1" type="ORF">SISNIDRAFT_448080</name>
</gene>